<evidence type="ECO:0000256" key="7">
    <source>
        <dbReference type="SAM" id="Phobius"/>
    </source>
</evidence>
<dbReference type="SUPFAM" id="SSF103473">
    <property type="entry name" value="MFS general substrate transporter"/>
    <property type="match status" value="1"/>
</dbReference>
<reference evidence="9 10" key="1">
    <citation type="submission" date="2018-01" db="EMBL/GenBank/DDBJ databases">
        <title>Genome sequence of the PGP bacterium Paenibacillus illinoisensis E3.</title>
        <authorList>
            <person name="Rolli E."/>
            <person name="Marasco R."/>
            <person name="Bessem C."/>
            <person name="Michoud G."/>
            <person name="Gaiarsa S."/>
            <person name="Borin S."/>
            <person name="Daffonchio D."/>
        </authorList>
    </citation>
    <scope>NUCLEOTIDE SEQUENCE [LARGE SCALE GENOMIC DNA]</scope>
    <source>
        <strain evidence="9 10">E3</strain>
    </source>
</reference>
<dbReference type="GO" id="GO:0022857">
    <property type="term" value="F:transmembrane transporter activity"/>
    <property type="evidence" value="ECO:0007669"/>
    <property type="project" value="InterPro"/>
</dbReference>
<dbReference type="Proteomes" id="UP000247459">
    <property type="component" value="Unassembled WGS sequence"/>
</dbReference>
<evidence type="ECO:0000256" key="1">
    <source>
        <dbReference type="ARBA" id="ARBA00004651"/>
    </source>
</evidence>
<dbReference type="GO" id="GO:0004834">
    <property type="term" value="F:tryptophan synthase activity"/>
    <property type="evidence" value="ECO:0007669"/>
    <property type="project" value="UniProtKB-EC"/>
</dbReference>
<dbReference type="EMBL" id="PRLG01000001">
    <property type="protein sequence ID" value="PYY31392.1"/>
    <property type="molecule type" value="Genomic_DNA"/>
</dbReference>
<feature type="transmembrane region" description="Helical" evidence="7">
    <location>
        <begin position="196"/>
        <end position="215"/>
    </location>
</feature>
<feature type="transmembrane region" description="Helical" evidence="7">
    <location>
        <begin position="77"/>
        <end position="97"/>
    </location>
</feature>
<accession>A0A2W0CMY0</accession>
<keyword evidence="4 7" id="KW-0812">Transmembrane</keyword>
<protein>
    <submittedName>
        <fullName evidence="9">Permease of the major facilitator superfamily protein</fullName>
        <ecNumber evidence="9">4.2.1.20</ecNumber>
    </submittedName>
</protein>
<dbReference type="GO" id="GO:0005886">
    <property type="term" value="C:plasma membrane"/>
    <property type="evidence" value="ECO:0007669"/>
    <property type="project" value="UniProtKB-SubCell"/>
</dbReference>
<feature type="domain" description="Major facilitator superfamily (MFS) profile" evidence="8">
    <location>
        <begin position="12"/>
        <end position="492"/>
    </location>
</feature>
<feature type="transmembrane region" description="Helical" evidence="7">
    <location>
        <begin position="466"/>
        <end position="487"/>
    </location>
</feature>
<dbReference type="CDD" id="cd17502">
    <property type="entry name" value="MFS_Azr1_MDR_like"/>
    <property type="match status" value="1"/>
</dbReference>
<dbReference type="PANTHER" id="PTHR23501">
    <property type="entry name" value="MAJOR FACILITATOR SUPERFAMILY"/>
    <property type="match status" value="1"/>
</dbReference>
<feature type="transmembrane region" description="Helical" evidence="7">
    <location>
        <begin position="46"/>
        <end position="65"/>
    </location>
</feature>
<dbReference type="Gene3D" id="1.20.1250.20">
    <property type="entry name" value="MFS general substrate transporter like domains"/>
    <property type="match status" value="1"/>
</dbReference>
<evidence type="ECO:0000256" key="6">
    <source>
        <dbReference type="ARBA" id="ARBA00023136"/>
    </source>
</evidence>
<evidence type="ECO:0000313" key="10">
    <source>
        <dbReference type="Proteomes" id="UP000247459"/>
    </source>
</evidence>
<keyword evidence="6 7" id="KW-0472">Membrane</keyword>
<dbReference type="EC" id="4.2.1.20" evidence="9"/>
<feature type="transmembrane region" description="Helical" evidence="7">
    <location>
        <begin position="163"/>
        <end position="184"/>
    </location>
</feature>
<keyword evidence="3" id="KW-1003">Cell membrane</keyword>
<dbReference type="PANTHER" id="PTHR23501:SF191">
    <property type="entry name" value="VACUOLAR BASIC AMINO ACID TRANSPORTER 4"/>
    <property type="match status" value="1"/>
</dbReference>
<dbReference type="InterPro" id="IPR011701">
    <property type="entry name" value="MFS"/>
</dbReference>
<comment type="caution">
    <text evidence="9">The sequence shown here is derived from an EMBL/GenBank/DDBJ whole genome shotgun (WGS) entry which is preliminary data.</text>
</comment>
<evidence type="ECO:0000256" key="4">
    <source>
        <dbReference type="ARBA" id="ARBA00022692"/>
    </source>
</evidence>
<dbReference type="PRINTS" id="PR01036">
    <property type="entry name" value="TCRTETB"/>
</dbReference>
<dbReference type="Pfam" id="PF07690">
    <property type="entry name" value="MFS_1"/>
    <property type="match status" value="1"/>
</dbReference>
<keyword evidence="9" id="KW-0456">Lyase</keyword>
<feature type="transmembrane region" description="Helical" evidence="7">
    <location>
        <begin position="103"/>
        <end position="123"/>
    </location>
</feature>
<evidence type="ECO:0000256" key="2">
    <source>
        <dbReference type="ARBA" id="ARBA00022448"/>
    </source>
</evidence>
<gene>
    <name evidence="9" type="ORF">PIL02S_00023</name>
</gene>
<dbReference type="InterPro" id="IPR036259">
    <property type="entry name" value="MFS_trans_sf"/>
</dbReference>
<sequence>MNTTGGLKRSFILAGLLLATFLSAIEGTVIGPAGPTIVSELGSVQLLSWIFTAYLLTMAVSTPIFGKISDLYGRKPVFLIGCALFLLGSLLCCFSQNMEQLIIFRAIQGIGAGAVVPVTFTIIGDIYRIEERGKIQGWISSVWGISSLAGPLLGGYFVDNLGWQWIFGFNVPFGLLAMWFVFRYLKEDISPRTAKIDYVGALTFTVGITALLFVLSAGGQYYAWSSPLILGLSAVAVVFMILFFVVEKRAQAPMVPLHLFRIRDIRVANIAGLLTSTLMIGLTSYLPLWVQGVRGGNATESGLLLAPMSVGWLIGSVLAGRLLMKIGSRLTALIGLTGIAIGSGGLFLVGGTSPQAVLFILTFIYGLGFGFAFTIFTIIAQSSVGYQERGSSTALHTFMRTLGQTIGAAVFGTWLNYRISKLSSEQHLADAGISESDLNELLAPHTDAALSDDKWALLRNVLEGSLHSLFVIMFVIAIVSWLTTLALRKRLIVPEEAEAGAGIPKQAKVAGK</sequence>
<evidence type="ECO:0000256" key="5">
    <source>
        <dbReference type="ARBA" id="ARBA00022989"/>
    </source>
</evidence>
<dbReference type="FunFam" id="1.20.1720.10:FF:000004">
    <property type="entry name" value="EmrB/QacA family drug resistance transporter"/>
    <property type="match status" value="1"/>
</dbReference>
<evidence type="ECO:0000259" key="8">
    <source>
        <dbReference type="PROSITE" id="PS50850"/>
    </source>
</evidence>
<organism evidence="9 10">
    <name type="scientific">Paenibacillus illinoisensis</name>
    <dbReference type="NCBI Taxonomy" id="59845"/>
    <lineage>
        <taxon>Bacteria</taxon>
        <taxon>Bacillati</taxon>
        <taxon>Bacillota</taxon>
        <taxon>Bacilli</taxon>
        <taxon>Bacillales</taxon>
        <taxon>Paenibacillaceae</taxon>
        <taxon>Paenibacillus</taxon>
    </lineage>
</organism>
<comment type="subcellular location">
    <subcellularLocation>
        <location evidence="1">Cell membrane</location>
        <topology evidence="1">Multi-pass membrane protein</topology>
    </subcellularLocation>
</comment>
<feature type="transmembrane region" description="Helical" evidence="7">
    <location>
        <begin position="330"/>
        <end position="350"/>
    </location>
</feature>
<dbReference type="Gene3D" id="1.20.1720.10">
    <property type="entry name" value="Multidrug resistance protein D"/>
    <property type="match status" value="1"/>
</dbReference>
<dbReference type="PROSITE" id="PS50850">
    <property type="entry name" value="MFS"/>
    <property type="match status" value="1"/>
</dbReference>
<evidence type="ECO:0000313" key="9">
    <source>
        <dbReference type="EMBL" id="PYY31392.1"/>
    </source>
</evidence>
<keyword evidence="2" id="KW-0813">Transport</keyword>
<dbReference type="NCBIfam" id="TIGR00711">
    <property type="entry name" value="efflux_EmrB"/>
    <property type="match status" value="1"/>
</dbReference>
<dbReference type="OrthoDB" id="9816041at2"/>
<feature type="transmembrane region" description="Helical" evidence="7">
    <location>
        <begin position="221"/>
        <end position="246"/>
    </location>
</feature>
<dbReference type="InterPro" id="IPR004638">
    <property type="entry name" value="EmrB-like"/>
</dbReference>
<evidence type="ECO:0000256" key="3">
    <source>
        <dbReference type="ARBA" id="ARBA00022475"/>
    </source>
</evidence>
<keyword evidence="5 7" id="KW-1133">Transmembrane helix</keyword>
<dbReference type="InterPro" id="IPR020846">
    <property type="entry name" value="MFS_dom"/>
</dbReference>
<feature type="transmembrane region" description="Helical" evidence="7">
    <location>
        <begin position="356"/>
        <end position="380"/>
    </location>
</feature>
<feature type="transmembrane region" description="Helical" evidence="7">
    <location>
        <begin position="267"/>
        <end position="290"/>
    </location>
</feature>
<proteinExistence type="predicted"/>
<feature type="transmembrane region" description="Helical" evidence="7">
    <location>
        <begin position="135"/>
        <end position="157"/>
    </location>
</feature>
<dbReference type="AlphaFoldDB" id="A0A2W0CMY0"/>
<feature type="transmembrane region" description="Helical" evidence="7">
    <location>
        <begin position="302"/>
        <end position="323"/>
    </location>
</feature>
<name>A0A2W0CMY0_9BACL</name>